<accession>B8G9C7</accession>
<reference evidence="4" key="1">
    <citation type="submission" date="2008-12" db="EMBL/GenBank/DDBJ databases">
        <title>Complete sequence of Chloroflexus aggregans DSM 9485.</title>
        <authorList>
            <consortium name="US DOE Joint Genome Institute"/>
            <person name="Lucas S."/>
            <person name="Copeland A."/>
            <person name="Lapidus A."/>
            <person name="Glavina del Rio T."/>
            <person name="Dalin E."/>
            <person name="Tice H."/>
            <person name="Pitluck S."/>
            <person name="Foster B."/>
            <person name="Larimer F."/>
            <person name="Land M."/>
            <person name="Hauser L."/>
            <person name="Kyrpides N."/>
            <person name="Mikhailova N."/>
            <person name="Bryant D."/>
            <person name="Richardson P."/>
        </authorList>
    </citation>
    <scope>NUCLEOTIDE SEQUENCE</scope>
    <source>
        <strain evidence="4">DSM 9485</strain>
    </source>
</reference>
<evidence type="ECO:0000256" key="1">
    <source>
        <dbReference type="ARBA" id="ARBA00022679"/>
    </source>
</evidence>
<dbReference type="SUPFAM" id="SSF55729">
    <property type="entry name" value="Acyl-CoA N-acyltransferases (Nat)"/>
    <property type="match status" value="1"/>
</dbReference>
<dbReference type="STRING" id="326427.Cagg_1513"/>
<keyword evidence="1" id="KW-0808">Transferase</keyword>
<name>B8G9C7_CHLAD</name>
<dbReference type="KEGG" id="cag:Cagg_1513"/>
<evidence type="ECO:0000256" key="2">
    <source>
        <dbReference type="ARBA" id="ARBA00023315"/>
    </source>
</evidence>
<dbReference type="GO" id="GO:0016747">
    <property type="term" value="F:acyltransferase activity, transferring groups other than amino-acyl groups"/>
    <property type="evidence" value="ECO:0007669"/>
    <property type="project" value="InterPro"/>
</dbReference>
<dbReference type="EMBL" id="CP001337">
    <property type="protein sequence ID" value="ACL24417.1"/>
    <property type="molecule type" value="Genomic_DNA"/>
</dbReference>
<dbReference type="Gene3D" id="3.40.630.30">
    <property type="match status" value="1"/>
</dbReference>
<dbReference type="PANTHER" id="PTHR43877:SF6">
    <property type="entry name" value="GCN5-RELATED N-ACETYLTRANSFERASE"/>
    <property type="match status" value="1"/>
</dbReference>
<dbReference type="eggNOG" id="COG1247">
    <property type="taxonomic scope" value="Bacteria"/>
</dbReference>
<protein>
    <submittedName>
        <fullName evidence="4">GCN5-related N-acetyltransferase</fullName>
    </submittedName>
</protein>
<feature type="domain" description="N-acetyltransferase" evidence="3">
    <location>
        <begin position="2"/>
        <end position="152"/>
    </location>
</feature>
<dbReference type="PROSITE" id="PS51186">
    <property type="entry name" value="GNAT"/>
    <property type="match status" value="2"/>
</dbReference>
<feature type="domain" description="N-acetyltransferase" evidence="3">
    <location>
        <begin position="171"/>
        <end position="322"/>
    </location>
</feature>
<dbReference type="eggNOG" id="COG1670">
    <property type="taxonomic scope" value="Bacteria"/>
</dbReference>
<organism evidence="4 5">
    <name type="scientific">Chloroflexus aggregans (strain MD-66 / DSM 9485)</name>
    <dbReference type="NCBI Taxonomy" id="326427"/>
    <lineage>
        <taxon>Bacteria</taxon>
        <taxon>Bacillati</taxon>
        <taxon>Chloroflexota</taxon>
        <taxon>Chloroflexia</taxon>
        <taxon>Chloroflexales</taxon>
        <taxon>Chloroflexineae</taxon>
        <taxon>Chloroflexaceae</taxon>
        <taxon>Chloroflexus</taxon>
    </lineage>
</organism>
<dbReference type="HOGENOM" id="CLU_069610_0_0_0"/>
<sequence length="322" mass="37008">MLTIRPFQASENDYQVMATVYGALAPDAPYTANEWQVRDELHNPQLILYRVIGEFDRVAVGYAEYMQPMWCADPSYIELSVYVHPAYQGRGLGTALWQHLQQAWQQYHPRYVLVKVREDWQTGFAFAIRHGFREQRRVWTSRLDVTDFDPTPFQGALARVAEQRIEIHSFAALATADSDFWHKLYELECQTTTDVPLAFPIAIPPYEQWIKLYQPEHGAVWEGSFAAIADGQVVGLSTLETIDNETDVEVGFTAVRRDYRGRGIALALKLHTIAYAKAMGVTGIRTDNDSTNQAMWHINQRLGFLRGPVWVVLRRQEQEEVR</sequence>
<dbReference type="Proteomes" id="UP000002508">
    <property type="component" value="Chromosome"/>
</dbReference>
<proteinExistence type="predicted"/>
<dbReference type="InterPro" id="IPR050832">
    <property type="entry name" value="Bact_Acetyltransf"/>
</dbReference>
<dbReference type="RefSeq" id="WP_015940276.1">
    <property type="nucleotide sequence ID" value="NC_011831.1"/>
</dbReference>
<dbReference type="AlphaFoldDB" id="B8G9C7"/>
<dbReference type="OrthoDB" id="2569455at2"/>
<evidence type="ECO:0000259" key="3">
    <source>
        <dbReference type="PROSITE" id="PS51186"/>
    </source>
</evidence>
<evidence type="ECO:0000313" key="5">
    <source>
        <dbReference type="Proteomes" id="UP000002508"/>
    </source>
</evidence>
<dbReference type="InterPro" id="IPR000182">
    <property type="entry name" value="GNAT_dom"/>
</dbReference>
<keyword evidence="2" id="KW-0012">Acyltransferase</keyword>
<keyword evidence="5" id="KW-1185">Reference proteome</keyword>
<dbReference type="InterPro" id="IPR016181">
    <property type="entry name" value="Acyl_CoA_acyltransferase"/>
</dbReference>
<evidence type="ECO:0000313" key="4">
    <source>
        <dbReference type="EMBL" id="ACL24417.1"/>
    </source>
</evidence>
<dbReference type="PANTHER" id="PTHR43877">
    <property type="entry name" value="AMINOALKYLPHOSPHONATE N-ACETYLTRANSFERASE-RELATED-RELATED"/>
    <property type="match status" value="1"/>
</dbReference>
<gene>
    <name evidence="4" type="ordered locus">Cagg_1513</name>
</gene>
<dbReference type="CDD" id="cd04301">
    <property type="entry name" value="NAT_SF"/>
    <property type="match status" value="2"/>
</dbReference>
<dbReference type="Pfam" id="PF00583">
    <property type="entry name" value="Acetyltransf_1"/>
    <property type="match status" value="2"/>
</dbReference>